<evidence type="ECO:0000313" key="1">
    <source>
        <dbReference type="EMBL" id="KAK5890414.1"/>
    </source>
</evidence>
<gene>
    <name evidence="1" type="ORF">CesoFtcFv8_013936</name>
</gene>
<keyword evidence="2" id="KW-1185">Reference proteome</keyword>
<dbReference type="EMBL" id="JAULUE010002056">
    <property type="protein sequence ID" value="KAK5890414.1"/>
    <property type="molecule type" value="Genomic_DNA"/>
</dbReference>
<name>A0AAN8BSI9_9TELE</name>
<organism evidence="1 2">
    <name type="scientific">Champsocephalus esox</name>
    <name type="common">pike icefish</name>
    <dbReference type="NCBI Taxonomy" id="159716"/>
    <lineage>
        <taxon>Eukaryota</taxon>
        <taxon>Metazoa</taxon>
        <taxon>Chordata</taxon>
        <taxon>Craniata</taxon>
        <taxon>Vertebrata</taxon>
        <taxon>Euteleostomi</taxon>
        <taxon>Actinopterygii</taxon>
        <taxon>Neopterygii</taxon>
        <taxon>Teleostei</taxon>
        <taxon>Neoteleostei</taxon>
        <taxon>Acanthomorphata</taxon>
        <taxon>Eupercaria</taxon>
        <taxon>Perciformes</taxon>
        <taxon>Notothenioidei</taxon>
        <taxon>Channichthyidae</taxon>
        <taxon>Champsocephalus</taxon>
    </lineage>
</organism>
<proteinExistence type="predicted"/>
<accession>A0AAN8BSI9</accession>
<sequence length="186" mass="19946">MGRGGRRGKAGEGEQLRTFSTDCPLTNISRLALCIHVQCTLTRVQSTTPLALRFASPSRGHGETSLREDGVEFKQLDEGPVRDKRSGIRGAWFVVLAWGCGLAVEPGLRQHRSAAVGGESRAELSGDHALAGAMERPRAEAGAGRLRAQEVELEAEAEAVVVLGPRSVLLPSEERSRSTVKLILVL</sequence>
<dbReference type="AlphaFoldDB" id="A0AAN8BSI9"/>
<reference evidence="1 2" key="1">
    <citation type="journal article" date="2023" name="Mol. Biol. Evol.">
        <title>Genomics of Secondarily Temperate Adaptation in the Only Non-Antarctic Icefish.</title>
        <authorList>
            <person name="Rivera-Colon A.G."/>
            <person name="Rayamajhi N."/>
            <person name="Minhas B.F."/>
            <person name="Madrigal G."/>
            <person name="Bilyk K.T."/>
            <person name="Yoon V."/>
            <person name="Hune M."/>
            <person name="Gregory S."/>
            <person name="Cheng C.H.C."/>
            <person name="Catchen J.M."/>
        </authorList>
    </citation>
    <scope>NUCLEOTIDE SEQUENCE [LARGE SCALE GENOMIC DNA]</scope>
    <source>
        <strain evidence="1">JC2023a</strain>
    </source>
</reference>
<comment type="caution">
    <text evidence="1">The sequence shown here is derived from an EMBL/GenBank/DDBJ whole genome shotgun (WGS) entry which is preliminary data.</text>
</comment>
<evidence type="ECO:0000313" key="2">
    <source>
        <dbReference type="Proteomes" id="UP001335648"/>
    </source>
</evidence>
<dbReference type="Proteomes" id="UP001335648">
    <property type="component" value="Unassembled WGS sequence"/>
</dbReference>
<protein>
    <submittedName>
        <fullName evidence="1">Uncharacterized protein</fullName>
    </submittedName>
</protein>